<keyword evidence="4" id="KW-1185">Reference proteome</keyword>
<evidence type="ECO:0000256" key="2">
    <source>
        <dbReference type="SAM" id="MobiDB-lite"/>
    </source>
</evidence>
<feature type="non-terminal residue" evidence="3">
    <location>
        <position position="1"/>
    </location>
</feature>
<evidence type="ECO:0000256" key="1">
    <source>
        <dbReference type="SAM" id="Coils"/>
    </source>
</evidence>
<dbReference type="EMBL" id="JABEXW010000795">
    <property type="protein sequence ID" value="KAF4954998.1"/>
    <property type="molecule type" value="Genomic_DNA"/>
</dbReference>
<feature type="compositionally biased region" description="Polar residues" evidence="2">
    <location>
        <begin position="462"/>
        <end position="475"/>
    </location>
</feature>
<feature type="compositionally biased region" description="Polar residues" evidence="2">
    <location>
        <begin position="596"/>
        <end position="606"/>
    </location>
</feature>
<feature type="compositionally biased region" description="Acidic residues" evidence="2">
    <location>
        <begin position="476"/>
        <end position="494"/>
    </location>
</feature>
<name>A0A8H4TBS9_9HYPO</name>
<gene>
    <name evidence="3" type="ORF">FSARC_11967</name>
</gene>
<feature type="compositionally biased region" description="Basic residues" evidence="2">
    <location>
        <begin position="613"/>
        <end position="628"/>
    </location>
</feature>
<reference evidence="3" key="1">
    <citation type="journal article" date="2020" name="BMC Genomics">
        <title>Correction to: Identification and distribution of gene clusters required for synthesis of sphingolipid metabolism inhibitors in diverse species of the filamentous fungus Fusarium.</title>
        <authorList>
            <person name="Kim H.S."/>
            <person name="Lohmar J.M."/>
            <person name="Busman M."/>
            <person name="Brown D.W."/>
            <person name="Naumann T.A."/>
            <person name="Divon H.H."/>
            <person name="Lysoe E."/>
            <person name="Uhlig S."/>
            <person name="Proctor R.H."/>
        </authorList>
    </citation>
    <scope>NUCLEOTIDE SEQUENCE</scope>
    <source>
        <strain evidence="3">NRRL 20472</strain>
    </source>
</reference>
<dbReference type="OrthoDB" id="5107032at2759"/>
<feature type="coiled-coil region" evidence="1">
    <location>
        <begin position="41"/>
        <end position="68"/>
    </location>
</feature>
<feature type="compositionally biased region" description="Polar residues" evidence="2">
    <location>
        <begin position="540"/>
        <end position="550"/>
    </location>
</feature>
<sequence length="634" mass="70330">MSAFLGESDLVSFEQLPSHLETEASTAQGLSLTQLDVQKVVLHLLETMNRLLQEMQELKQRVPDLPNQPGADDTAVIRYILRTQEDVDKISKMSSTDIREMLAPLGEAWGDITEAKYLNPGANKNRNNNNINNNDNSDNNNSKKQPCILFTIKTWESEKVIRKDAGEISRVLNLSLHCYPLARRYVVHIVDFIKQACMDHKFDMTQWIRRFLPAEVDITAKMSFDRLLLETQQHTTALFLCRKPLVLDNISYTAVPFCPQGTPLFCYNCQVPGHFKEACSVPNPRCGLCAAEHNTKDCPPGTPLRCSNCQKKHKAWDHLCRDSRSRREHESASQYRRVHPYWAESLYTDTKKPLAQQASDAAAEGSQKRQKAGSTSTTKAGAIEPGTKLKKGPGRPKMGQITKVPGKSQPMIGTIFPKKSARNDVVAPSEDTDAYTPVTSEDRDMTGMEDTSPRGSVGAKRQTGTSRKGTPSTMPTDDESAPMDLDSTEDEAAEEQGSQDRPSPRNNKGNNEGNKKRGKQKKTATMERQTKEAEGAQDTIVVQPQNTSKQASRRNSGKRQSNHQKESSVVAHTETSDSGEPQGVTKSPDEKAGASGQEQDGLSSSSESEKTRNKNSKGRKGRNQAKNKKKEDAE</sequence>
<feature type="compositionally biased region" description="Low complexity" evidence="2">
    <location>
        <begin position="123"/>
        <end position="142"/>
    </location>
</feature>
<feature type="region of interest" description="Disordered" evidence="2">
    <location>
        <begin position="354"/>
        <end position="634"/>
    </location>
</feature>
<keyword evidence="1" id="KW-0175">Coiled coil</keyword>
<feature type="compositionally biased region" description="Basic residues" evidence="2">
    <location>
        <begin position="551"/>
        <end position="562"/>
    </location>
</feature>
<dbReference type="AlphaFoldDB" id="A0A8H4TBS9"/>
<comment type="caution">
    <text evidence="3">The sequence shown here is derived from an EMBL/GenBank/DDBJ whole genome shotgun (WGS) entry which is preliminary data.</text>
</comment>
<evidence type="ECO:0008006" key="5">
    <source>
        <dbReference type="Google" id="ProtNLM"/>
    </source>
</evidence>
<accession>A0A8H4TBS9</accession>
<protein>
    <recommendedName>
        <fullName evidence="5">CCHC-type domain-containing protein</fullName>
    </recommendedName>
</protein>
<feature type="region of interest" description="Disordered" evidence="2">
    <location>
        <begin position="120"/>
        <end position="142"/>
    </location>
</feature>
<proteinExistence type="predicted"/>
<dbReference type="Proteomes" id="UP000622797">
    <property type="component" value="Unassembled WGS sequence"/>
</dbReference>
<evidence type="ECO:0000313" key="4">
    <source>
        <dbReference type="Proteomes" id="UP000622797"/>
    </source>
</evidence>
<reference evidence="3" key="2">
    <citation type="submission" date="2020-05" db="EMBL/GenBank/DDBJ databases">
        <authorList>
            <person name="Kim H.-S."/>
            <person name="Proctor R.H."/>
            <person name="Brown D.W."/>
        </authorList>
    </citation>
    <scope>NUCLEOTIDE SEQUENCE</scope>
    <source>
        <strain evidence="3">NRRL 20472</strain>
    </source>
</reference>
<feature type="compositionally biased region" description="Basic and acidic residues" evidence="2">
    <location>
        <begin position="524"/>
        <end position="534"/>
    </location>
</feature>
<evidence type="ECO:0000313" key="3">
    <source>
        <dbReference type="EMBL" id="KAF4954998.1"/>
    </source>
</evidence>
<organism evidence="3 4">
    <name type="scientific">Fusarium sarcochroum</name>
    <dbReference type="NCBI Taxonomy" id="1208366"/>
    <lineage>
        <taxon>Eukaryota</taxon>
        <taxon>Fungi</taxon>
        <taxon>Dikarya</taxon>
        <taxon>Ascomycota</taxon>
        <taxon>Pezizomycotina</taxon>
        <taxon>Sordariomycetes</taxon>
        <taxon>Hypocreomycetidae</taxon>
        <taxon>Hypocreales</taxon>
        <taxon>Nectriaceae</taxon>
        <taxon>Fusarium</taxon>
        <taxon>Fusarium lateritium species complex</taxon>
    </lineage>
</organism>